<protein>
    <submittedName>
        <fullName evidence="3">Uncharacterized protein</fullName>
    </submittedName>
</protein>
<dbReference type="EMBL" id="CP060697">
    <property type="protein sequence ID" value="QNM82975.1"/>
    <property type="molecule type" value="Genomic_DNA"/>
</dbReference>
<evidence type="ECO:0000313" key="4">
    <source>
        <dbReference type="Proteomes" id="UP000515861"/>
    </source>
</evidence>
<keyword evidence="1" id="KW-0812">Transmembrane</keyword>
<organism evidence="3 4">
    <name type="scientific">Sphingomonas sabuli</name>
    <dbReference type="NCBI Taxonomy" id="2764186"/>
    <lineage>
        <taxon>Bacteria</taxon>
        <taxon>Pseudomonadati</taxon>
        <taxon>Pseudomonadota</taxon>
        <taxon>Alphaproteobacteria</taxon>
        <taxon>Sphingomonadales</taxon>
        <taxon>Sphingomonadaceae</taxon>
        <taxon>Sphingomonas</taxon>
    </lineage>
</organism>
<feature type="chain" id="PRO_5028823895" evidence="2">
    <location>
        <begin position="24"/>
        <end position="121"/>
    </location>
</feature>
<evidence type="ECO:0000256" key="1">
    <source>
        <dbReference type="SAM" id="Phobius"/>
    </source>
</evidence>
<reference evidence="3 4" key="1">
    <citation type="submission" date="2020-08" db="EMBL/GenBank/DDBJ databases">
        <title>Sphingomonas sp. sand1-3 16S ribosomal RNA gene Genome sequencing and assembly.</title>
        <authorList>
            <person name="Kang M."/>
        </authorList>
    </citation>
    <scope>NUCLEOTIDE SEQUENCE [LARGE SCALE GENOMIC DNA]</scope>
    <source>
        <strain evidence="4">sand1-3</strain>
    </source>
</reference>
<proteinExistence type="predicted"/>
<name>A0A7G9L2X6_9SPHN</name>
<keyword evidence="1" id="KW-0472">Membrane</keyword>
<keyword evidence="1" id="KW-1133">Transmembrane helix</keyword>
<keyword evidence="4" id="KW-1185">Reference proteome</keyword>
<feature type="transmembrane region" description="Helical" evidence="1">
    <location>
        <begin position="42"/>
        <end position="63"/>
    </location>
</feature>
<feature type="signal peptide" evidence="2">
    <location>
        <begin position="1"/>
        <end position="23"/>
    </location>
</feature>
<evidence type="ECO:0000256" key="2">
    <source>
        <dbReference type="SAM" id="SignalP"/>
    </source>
</evidence>
<dbReference type="AlphaFoldDB" id="A0A7G9L2X6"/>
<dbReference type="KEGG" id="ssau:H8M03_01005"/>
<dbReference type="RefSeq" id="WP_187479930.1">
    <property type="nucleotide sequence ID" value="NZ_CP060697.1"/>
</dbReference>
<evidence type="ECO:0000313" key="3">
    <source>
        <dbReference type="EMBL" id="QNM82975.1"/>
    </source>
</evidence>
<gene>
    <name evidence="3" type="ORF">H8M03_01005</name>
</gene>
<dbReference type="Proteomes" id="UP000515861">
    <property type="component" value="Chromosome"/>
</dbReference>
<accession>A0A7G9L2X6</accession>
<sequence length="121" mass="11594">MATTRNGSRLASAAGGAAAGAGAAVATGAVMSGTYATMGGAMAALGATVVAAPIAAVLGAWGISKAKKSKKERIIKAATAECLEGAGYAVAEWDALSKSEARALKAELAAKDSGTPATPAE</sequence>
<keyword evidence="2" id="KW-0732">Signal</keyword>